<proteinExistence type="predicted"/>
<gene>
    <name evidence="2" type="ORF">M1O15_25955</name>
</gene>
<dbReference type="EMBL" id="JALPTH010000031">
    <property type="protein sequence ID" value="MCK8680776.1"/>
    <property type="molecule type" value="Genomic_DNA"/>
</dbReference>
<reference evidence="2 3" key="1">
    <citation type="submission" date="2022-04" db="EMBL/GenBank/DDBJ databases">
        <title>Streptomyces sp. nov. LCR6-01 isolated from Lichen of Dirinaria sp.</title>
        <authorList>
            <person name="Kanchanasin P."/>
            <person name="Tanasupawat S."/>
            <person name="Phongsopitanun W."/>
        </authorList>
    </citation>
    <scope>NUCLEOTIDE SEQUENCE [LARGE SCALE GENOMIC DNA]</scope>
    <source>
        <strain evidence="2 3">LCR6-01</strain>
    </source>
</reference>
<protein>
    <recommendedName>
        <fullName evidence="1">DUF8129 domain-containing protein</fullName>
    </recommendedName>
</protein>
<dbReference type="Pfam" id="PF26450">
    <property type="entry name" value="DUF8129"/>
    <property type="match status" value="1"/>
</dbReference>
<dbReference type="RefSeq" id="WP_248636606.1">
    <property type="nucleotide sequence ID" value="NZ_JALPTH010000031.1"/>
</dbReference>
<keyword evidence="3" id="KW-1185">Reference proteome</keyword>
<comment type="caution">
    <text evidence="2">The sequence shown here is derived from an EMBL/GenBank/DDBJ whole genome shotgun (WGS) entry which is preliminary data.</text>
</comment>
<accession>A0ABT0IHJ4</accession>
<name>A0ABT0IHJ4_9ACTN</name>
<evidence type="ECO:0000313" key="3">
    <source>
        <dbReference type="Proteomes" id="UP001522868"/>
    </source>
</evidence>
<organism evidence="2 3">
    <name type="scientific">Streptomyces lichenis</name>
    <dbReference type="NCBI Taxonomy" id="2306967"/>
    <lineage>
        <taxon>Bacteria</taxon>
        <taxon>Bacillati</taxon>
        <taxon>Actinomycetota</taxon>
        <taxon>Actinomycetes</taxon>
        <taxon>Kitasatosporales</taxon>
        <taxon>Streptomycetaceae</taxon>
        <taxon>Streptomyces</taxon>
    </lineage>
</organism>
<sequence>MTTADRAGLPLPDYDELTVGTLEHRIRGLGAADVEKLLHYEHTHGDRAMVVQVLAARKHQIDEEGG</sequence>
<evidence type="ECO:0000313" key="2">
    <source>
        <dbReference type="EMBL" id="MCK8680776.1"/>
    </source>
</evidence>
<dbReference type="Proteomes" id="UP001522868">
    <property type="component" value="Unassembled WGS sequence"/>
</dbReference>
<feature type="domain" description="DUF8129" evidence="1">
    <location>
        <begin position="9"/>
        <end position="62"/>
    </location>
</feature>
<evidence type="ECO:0000259" key="1">
    <source>
        <dbReference type="Pfam" id="PF26450"/>
    </source>
</evidence>
<dbReference type="InterPro" id="IPR058442">
    <property type="entry name" value="DUF8129"/>
</dbReference>